<proteinExistence type="inferred from homology"/>
<keyword evidence="6 11" id="KW-0368">Histidine biosynthesis</keyword>
<dbReference type="InterPro" id="IPR006062">
    <property type="entry name" value="His_biosynth"/>
</dbReference>
<dbReference type="KEGG" id="mmt:Metme_1170"/>
<evidence type="ECO:0000256" key="5">
    <source>
        <dbReference type="ARBA" id="ARBA00022605"/>
    </source>
</evidence>
<dbReference type="InterPro" id="IPR004651">
    <property type="entry name" value="HisF"/>
</dbReference>
<dbReference type="Proteomes" id="UP000008888">
    <property type="component" value="Chromosome"/>
</dbReference>
<comment type="subunit">
    <text evidence="3">Heterodimer of HisH and HisF.</text>
</comment>
<keyword evidence="13" id="KW-1185">Reference proteome</keyword>
<evidence type="ECO:0000313" key="12">
    <source>
        <dbReference type="EMBL" id="AEF99598.1"/>
    </source>
</evidence>
<dbReference type="EMBL" id="CP002738">
    <property type="protein sequence ID" value="AEF99598.1"/>
    <property type="molecule type" value="Genomic_DNA"/>
</dbReference>
<evidence type="ECO:0000256" key="2">
    <source>
        <dbReference type="ARBA" id="ARBA00009667"/>
    </source>
</evidence>
<dbReference type="InterPro" id="IPR011060">
    <property type="entry name" value="RibuloseP-bd_barrel"/>
</dbReference>
<dbReference type="RefSeq" id="WP_013817863.1">
    <property type="nucleotide sequence ID" value="NC_015572.1"/>
</dbReference>
<keyword evidence="7" id="KW-0456">Lyase</keyword>
<dbReference type="PANTHER" id="PTHR21235">
    <property type="entry name" value="IMIDAZOLE GLYCEROL PHOSPHATE SYNTHASE SUBUNIT HISF/H IGP SYNTHASE SUBUNIT HISF/H"/>
    <property type="match status" value="1"/>
</dbReference>
<evidence type="ECO:0000256" key="4">
    <source>
        <dbReference type="ARBA" id="ARBA00012809"/>
    </source>
</evidence>
<dbReference type="eggNOG" id="COG0107">
    <property type="taxonomic scope" value="Bacteria"/>
</dbReference>
<evidence type="ECO:0000256" key="3">
    <source>
        <dbReference type="ARBA" id="ARBA00011152"/>
    </source>
</evidence>
<keyword evidence="5 11" id="KW-0028">Amino-acid biosynthesis</keyword>
<comment type="catalytic activity">
    <reaction evidence="10">
        <text>5-[(5-phospho-1-deoxy-D-ribulos-1-ylimino)methylamino]-1-(5-phospho-beta-D-ribosyl)imidazole-4-carboxamide + L-glutamine = D-erythro-1-(imidazol-4-yl)glycerol 3-phosphate + 5-amino-1-(5-phospho-beta-D-ribosyl)imidazole-4-carboxamide + L-glutamate + H(+)</text>
        <dbReference type="Rhea" id="RHEA:24793"/>
        <dbReference type="ChEBI" id="CHEBI:15378"/>
        <dbReference type="ChEBI" id="CHEBI:29985"/>
        <dbReference type="ChEBI" id="CHEBI:58278"/>
        <dbReference type="ChEBI" id="CHEBI:58359"/>
        <dbReference type="ChEBI" id="CHEBI:58475"/>
        <dbReference type="ChEBI" id="CHEBI:58525"/>
        <dbReference type="EC" id="4.3.2.10"/>
    </reaction>
</comment>
<evidence type="ECO:0000256" key="7">
    <source>
        <dbReference type="ARBA" id="ARBA00023239"/>
    </source>
</evidence>
<comment type="similarity">
    <text evidence="2 11">Belongs to the HisA/HisF family.</text>
</comment>
<evidence type="ECO:0000256" key="10">
    <source>
        <dbReference type="ARBA" id="ARBA00047838"/>
    </source>
</evidence>
<comment type="function">
    <text evidence="8">IGPS catalyzes the conversion of PRFAR and glutamine to IGP, AICAR and glutamate. The HisF subunit catalyzes the cyclization activity that produces IGP and AICAR from PRFAR using the ammonia provided by the HisH subunit.</text>
</comment>
<evidence type="ECO:0000256" key="1">
    <source>
        <dbReference type="ARBA" id="ARBA00005091"/>
    </source>
</evidence>
<dbReference type="Gene3D" id="3.20.20.70">
    <property type="entry name" value="Aldolase class I"/>
    <property type="match status" value="1"/>
</dbReference>
<evidence type="ECO:0000256" key="9">
    <source>
        <dbReference type="ARBA" id="ARBA00030264"/>
    </source>
</evidence>
<dbReference type="SUPFAM" id="SSF51366">
    <property type="entry name" value="Ribulose-phoshate binding barrel"/>
    <property type="match status" value="1"/>
</dbReference>
<reference key="2">
    <citation type="submission" date="2011-05" db="EMBL/GenBank/DDBJ databases">
        <title>Complete genome sequence of the aerobic marine methanotroph Methylomonas methanica MC09.</title>
        <authorList>
            <person name="Boden R."/>
            <person name="Cunliffe M."/>
            <person name="Scanlan J."/>
            <person name="Moussard H."/>
            <person name="Kits K.D."/>
            <person name="Klotz M."/>
            <person name="Jetten M."/>
            <person name="Vuilleumier S."/>
            <person name="Han J."/>
            <person name="Peters L."/>
            <person name="Mikhailova N."/>
            <person name="Teshima H."/>
            <person name="Tapia R."/>
            <person name="Kyrpides N."/>
            <person name="Ivanova N."/>
            <person name="Pagani I."/>
            <person name="Cheng J.-F."/>
            <person name="Goodwin L."/>
            <person name="Han C."/>
            <person name="Hauser L."/>
            <person name="Land M."/>
            <person name="Lapidus A."/>
            <person name="Lucas S."/>
            <person name="Pitluck S."/>
            <person name="Woyke T."/>
            <person name="Stein L.Y."/>
            <person name="Murrell C."/>
        </authorList>
    </citation>
    <scope>NUCLEOTIDE SEQUENCE</scope>
    <source>
        <strain>MC09</strain>
    </source>
</reference>
<dbReference type="Pfam" id="PF00977">
    <property type="entry name" value="His_biosynth"/>
    <property type="match status" value="1"/>
</dbReference>
<dbReference type="EC" id="4.3.2.10" evidence="4"/>
<dbReference type="InterPro" id="IPR050064">
    <property type="entry name" value="IGPS_HisA/HisF"/>
</dbReference>
<evidence type="ECO:0000313" key="13">
    <source>
        <dbReference type="Proteomes" id="UP000008888"/>
    </source>
</evidence>
<dbReference type="GO" id="GO:0016829">
    <property type="term" value="F:lyase activity"/>
    <property type="evidence" value="ECO:0007669"/>
    <property type="project" value="UniProtKB-KW"/>
</dbReference>
<dbReference type="PANTHER" id="PTHR21235:SF2">
    <property type="entry name" value="IMIDAZOLE GLYCEROL PHOSPHATE SYNTHASE HISHF"/>
    <property type="match status" value="1"/>
</dbReference>
<dbReference type="HOGENOM" id="CLU_048577_4_0_6"/>
<reference evidence="12 13" key="1">
    <citation type="journal article" date="2011" name="J. Bacteriol.">
        <title>Complete Genome Sequence of the Aerobic Marine Methanotroph Methylomonas methanica MC09.</title>
        <authorList>
            <person name="Boden R."/>
            <person name="Cunliffe M."/>
            <person name="Scanlan J."/>
            <person name="Moussard H."/>
            <person name="Kits K.D."/>
            <person name="Klotz M.G."/>
            <person name="Jetten M.S."/>
            <person name="Vuilleumier S."/>
            <person name="Han J."/>
            <person name="Peters L."/>
            <person name="Mikhailova N."/>
            <person name="Teshima H."/>
            <person name="Tapia R."/>
            <person name="Kyrpides N."/>
            <person name="Ivanova N."/>
            <person name="Pagani I."/>
            <person name="Cheng J.F."/>
            <person name="Goodwin L."/>
            <person name="Han C."/>
            <person name="Hauser L."/>
            <person name="Land M.L."/>
            <person name="Lapidus A."/>
            <person name="Lucas S."/>
            <person name="Pitluck S."/>
            <person name="Woyke T."/>
            <person name="Stein L."/>
            <person name="Murrell J.C."/>
        </authorList>
    </citation>
    <scope>NUCLEOTIDE SEQUENCE [LARGE SCALE GENOMIC DNA]</scope>
    <source>
        <strain evidence="12 13">MC09</strain>
    </source>
</reference>
<accession>F9ZWC9</accession>
<dbReference type="GO" id="GO:0000107">
    <property type="term" value="F:imidazoleglycerol-phosphate synthase activity"/>
    <property type="evidence" value="ECO:0007669"/>
    <property type="project" value="InterPro"/>
</dbReference>
<reference evidence="13" key="3">
    <citation type="submission" date="2011-05" db="EMBL/GenBank/DDBJ databases">
        <title>Complete sequence of Methylomonas methanica MC09.</title>
        <authorList>
            <consortium name="US DOE Joint Genome Institute"/>
            <person name="Lucas S."/>
            <person name="Han J."/>
            <person name="Lapidus A."/>
            <person name="Cheng J.-F."/>
            <person name="Goodwin L."/>
            <person name="Pitluck S."/>
            <person name="Peters L."/>
            <person name="Mikhailova N."/>
            <person name="Teshima H."/>
            <person name="Han C."/>
            <person name="Tapia R."/>
            <person name="Land M."/>
            <person name="Hauser L."/>
            <person name="Kyrpides N."/>
            <person name="Ivanova N."/>
            <person name="Pagani I."/>
            <person name="Stein L."/>
            <person name="Woyke T."/>
        </authorList>
    </citation>
    <scope>NUCLEOTIDE SEQUENCE [LARGE SCALE GENOMIC DNA]</scope>
    <source>
        <strain evidence="13">MC09</strain>
    </source>
</reference>
<dbReference type="OrthoDB" id="9781903at2"/>
<dbReference type="GO" id="GO:0000105">
    <property type="term" value="P:L-histidine biosynthetic process"/>
    <property type="evidence" value="ECO:0007669"/>
    <property type="project" value="UniProtKB-UniPathway"/>
</dbReference>
<evidence type="ECO:0000256" key="11">
    <source>
        <dbReference type="RuleBase" id="RU003657"/>
    </source>
</evidence>
<dbReference type="UniPathway" id="UPA00031">
    <property type="reaction ID" value="UER00010"/>
</dbReference>
<dbReference type="AlphaFoldDB" id="F9ZWC9"/>
<name>F9ZWC9_METMM</name>
<dbReference type="STRING" id="857087.Metme_1170"/>
<protein>
    <recommendedName>
        <fullName evidence="4">imidazole glycerol-phosphate synthase</fullName>
        <ecNumber evidence="4">4.3.2.10</ecNumber>
    </recommendedName>
    <alternativeName>
        <fullName evidence="9">IGP synthase cyclase subunit</fullName>
    </alternativeName>
</protein>
<dbReference type="InterPro" id="IPR013785">
    <property type="entry name" value="Aldolase_TIM"/>
</dbReference>
<sequence>MQKPRIIARLDIKTANVVKGIRFEGLRIMGKPDELATRYYEQGADELLYIDTVASLYGRNNLSDVVKQAASHIFIPMTVGGGIRTVGDAQTLLRSGADKIAINTAAVKNPKLIKELASILGSQAIVVSLQVKCVGPEKWEIYVDNGREKTGLDAMDWAKQVEELGAGELLVTSVDRDGTGLGFDEQFISRLASNVSLPVVAGGGAKGPQDISHILSETDASAVAIASMLHYGRATIGEIKQELTKVGISTARH</sequence>
<evidence type="ECO:0000256" key="8">
    <source>
        <dbReference type="ARBA" id="ARBA00025475"/>
    </source>
</evidence>
<organism evidence="12 13">
    <name type="scientific">Methylomonas methanica (strain DSM 25384 / MC09)</name>
    <dbReference type="NCBI Taxonomy" id="857087"/>
    <lineage>
        <taxon>Bacteria</taxon>
        <taxon>Pseudomonadati</taxon>
        <taxon>Pseudomonadota</taxon>
        <taxon>Gammaproteobacteria</taxon>
        <taxon>Methylococcales</taxon>
        <taxon>Methylococcaceae</taxon>
        <taxon>Methylomonas</taxon>
    </lineage>
</organism>
<dbReference type="CDD" id="cd04731">
    <property type="entry name" value="HisF"/>
    <property type="match status" value="1"/>
</dbReference>
<comment type="pathway">
    <text evidence="1">Amino-acid biosynthesis; L-histidine biosynthesis; L-histidine from 5-phospho-alpha-D-ribose 1-diphosphate: step 5/9.</text>
</comment>
<evidence type="ECO:0000256" key="6">
    <source>
        <dbReference type="ARBA" id="ARBA00023102"/>
    </source>
</evidence>
<gene>
    <name evidence="12" type="ordered locus">Metme_1170</name>
</gene>